<dbReference type="Proteomes" id="UP000824120">
    <property type="component" value="Chromosome 1"/>
</dbReference>
<evidence type="ECO:0000313" key="2">
    <source>
        <dbReference type="EMBL" id="KAG5631985.1"/>
    </source>
</evidence>
<comment type="caution">
    <text evidence="2">The sequence shown here is derived from an EMBL/GenBank/DDBJ whole genome shotgun (WGS) entry which is preliminary data.</text>
</comment>
<name>A0A9J6B5N0_SOLCO</name>
<proteinExistence type="predicted"/>
<evidence type="ECO:0000256" key="1">
    <source>
        <dbReference type="SAM" id="MobiDB-lite"/>
    </source>
</evidence>
<feature type="region of interest" description="Disordered" evidence="1">
    <location>
        <begin position="29"/>
        <end position="89"/>
    </location>
</feature>
<sequence>MATPKLPLRGPEPWNKAKMVIITTEVTLPQATRAKPPQGNVKGKGKEQVVESSSSKSSSSDTMGIYSTHITSTESEREEFAGSRTPIHK</sequence>
<protein>
    <submittedName>
        <fullName evidence="2">Uncharacterized protein</fullName>
    </submittedName>
</protein>
<evidence type="ECO:0000313" key="3">
    <source>
        <dbReference type="Proteomes" id="UP000824120"/>
    </source>
</evidence>
<accession>A0A9J6B5N0</accession>
<keyword evidence="3" id="KW-1185">Reference proteome</keyword>
<reference evidence="2 3" key="1">
    <citation type="submission" date="2020-09" db="EMBL/GenBank/DDBJ databases">
        <title>De no assembly of potato wild relative species, Solanum commersonii.</title>
        <authorList>
            <person name="Cho K."/>
        </authorList>
    </citation>
    <scope>NUCLEOTIDE SEQUENCE [LARGE SCALE GENOMIC DNA]</scope>
    <source>
        <strain evidence="2">LZ3.2</strain>
        <tissue evidence="2">Leaf</tissue>
    </source>
</reference>
<dbReference type="AlphaFoldDB" id="A0A9J6B5N0"/>
<dbReference type="EMBL" id="JACXVP010000001">
    <property type="protein sequence ID" value="KAG5631985.1"/>
    <property type="molecule type" value="Genomic_DNA"/>
</dbReference>
<organism evidence="2 3">
    <name type="scientific">Solanum commersonii</name>
    <name type="common">Commerson's wild potato</name>
    <name type="synonym">Commerson's nightshade</name>
    <dbReference type="NCBI Taxonomy" id="4109"/>
    <lineage>
        <taxon>Eukaryota</taxon>
        <taxon>Viridiplantae</taxon>
        <taxon>Streptophyta</taxon>
        <taxon>Embryophyta</taxon>
        <taxon>Tracheophyta</taxon>
        <taxon>Spermatophyta</taxon>
        <taxon>Magnoliopsida</taxon>
        <taxon>eudicotyledons</taxon>
        <taxon>Gunneridae</taxon>
        <taxon>Pentapetalae</taxon>
        <taxon>asterids</taxon>
        <taxon>lamiids</taxon>
        <taxon>Solanales</taxon>
        <taxon>Solanaceae</taxon>
        <taxon>Solanoideae</taxon>
        <taxon>Solaneae</taxon>
        <taxon>Solanum</taxon>
    </lineage>
</organism>
<gene>
    <name evidence="2" type="ORF">H5410_003702</name>
</gene>